<evidence type="ECO:0000256" key="7">
    <source>
        <dbReference type="ARBA" id="ARBA00023136"/>
    </source>
</evidence>
<keyword evidence="4" id="KW-0337">GPI-anchor biosynthesis</keyword>
<feature type="transmembrane region" description="Helical" evidence="8">
    <location>
        <begin position="97"/>
        <end position="118"/>
    </location>
</feature>
<sequence length="219" mass="24309">MLAISLTFLVILVFNDREKTSPPTWKKTTSRTKDAVLLASILRLVSALLKTLTGSYSSDTLYALAVAGLLIHLLFCDYSYANGFIVPSPTTKDNGRLAFLGGTMSLNAALFSTVMLSSRLENNSTVFIFLSSSVILFCFYPAARNRMSTSQPVIVTVLVTAGLMFATWILLQSVRERVLFVAVLSTILFVAPAWKAWYLQHRKIRIHGPWDIAHITIKD</sequence>
<comment type="pathway">
    <text evidence="2">Glycolipid biosynthesis; glycosylphosphatidylinositol-anchor biosynthesis.</text>
</comment>
<comment type="subcellular location">
    <subcellularLocation>
        <location evidence="1">Membrane</location>
        <topology evidence="1">Multi-pass membrane protein</topology>
    </subcellularLocation>
</comment>
<dbReference type="Pfam" id="PF06432">
    <property type="entry name" value="GPI2"/>
    <property type="match status" value="1"/>
</dbReference>
<proteinExistence type="inferred from homology"/>
<keyword evidence="6 8" id="KW-1133">Transmembrane helix</keyword>
<evidence type="ECO:0000256" key="8">
    <source>
        <dbReference type="SAM" id="Phobius"/>
    </source>
</evidence>
<evidence type="ECO:0000256" key="6">
    <source>
        <dbReference type="ARBA" id="ARBA00022989"/>
    </source>
</evidence>
<feature type="transmembrane region" description="Helical" evidence="8">
    <location>
        <begin position="153"/>
        <end position="171"/>
    </location>
</feature>
<dbReference type="GO" id="GO:0006506">
    <property type="term" value="P:GPI anchor biosynthetic process"/>
    <property type="evidence" value="ECO:0007669"/>
    <property type="project" value="UniProtKB-UniPathway"/>
</dbReference>
<evidence type="ECO:0000256" key="3">
    <source>
        <dbReference type="ARBA" id="ARBA00008321"/>
    </source>
</evidence>
<evidence type="ECO:0000256" key="5">
    <source>
        <dbReference type="ARBA" id="ARBA00022692"/>
    </source>
</evidence>
<dbReference type="EMBL" id="HBGK01041296">
    <property type="protein sequence ID" value="CAD9300723.1"/>
    <property type="molecule type" value="Transcribed_RNA"/>
</dbReference>
<dbReference type="PANTHER" id="PTHR12982">
    <property type="entry name" value="PHOSPHATIDYLINOSITOL GLYCAN, CLASS C"/>
    <property type="match status" value="1"/>
</dbReference>
<evidence type="ECO:0000256" key="4">
    <source>
        <dbReference type="ARBA" id="ARBA00022502"/>
    </source>
</evidence>
<dbReference type="AlphaFoldDB" id="A0A7S1YHR6"/>
<comment type="similarity">
    <text evidence="3">Belongs to the PIGC family.</text>
</comment>
<evidence type="ECO:0000313" key="9">
    <source>
        <dbReference type="EMBL" id="CAD9300723.1"/>
    </source>
</evidence>
<evidence type="ECO:0008006" key="10">
    <source>
        <dbReference type="Google" id="ProtNLM"/>
    </source>
</evidence>
<keyword evidence="5 8" id="KW-0812">Transmembrane</keyword>
<dbReference type="UniPathway" id="UPA00196"/>
<feature type="transmembrane region" description="Helical" evidence="8">
    <location>
        <begin position="124"/>
        <end position="141"/>
    </location>
</feature>
<evidence type="ECO:0000256" key="1">
    <source>
        <dbReference type="ARBA" id="ARBA00004141"/>
    </source>
</evidence>
<feature type="transmembrane region" description="Helical" evidence="8">
    <location>
        <begin position="177"/>
        <end position="197"/>
    </location>
</feature>
<name>A0A7S1YHR6_9STRA</name>
<evidence type="ECO:0000256" key="2">
    <source>
        <dbReference type="ARBA" id="ARBA00004687"/>
    </source>
</evidence>
<organism evidence="9">
    <name type="scientific">Grammatophora oceanica</name>
    <dbReference type="NCBI Taxonomy" id="210454"/>
    <lineage>
        <taxon>Eukaryota</taxon>
        <taxon>Sar</taxon>
        <taxon>Stramenopiles</taxon>
        <taxon>Ochrophyta</taxon>
        <taxon>Bacillariophyta</taxon>
        <taxon>Fragilariophyceae</taxon>
        <taxon>Fragilariophycidae</taxon>
        <taxon>Rhabdonematales</taxon>
        <taxon>Grammatophoraceae</taxon>
        <taxon>Grammatophora</taxon>
    </lineage>
</organism>
<accession>A0A7S1YHR6</accession>
<keyword evidence="7 8" id="KW-0472">Membrane</keyword>
<feature type="transmembrane region" description="Helical" evidence="8">
    <location>
        <begin position="61"/>
        <end position="85"/>
    </location>
</feature>
<reference evidence="9" key="1">
    <citation type="submission" date="2021-01" db="EMBL/GenBank/DDBJ databases">
        <authorList>
            <person name="Corre E."/>
            <person name="Pelletier E."/>
            <person name="Niang G."/>
            <person name="Scheremetjew M."/>
            <person name="Finn R."/>
            <person name="Kale V."/>
            <person name="Holt S."/>
            <person name="Cochrane G."/>
            <person name="Meng A."/>
            <person name="Brown T."/>
            <person name="Cohen L."/>
        </authorList>
    </citation>
    <scope>NUCLEOTIDE SEQUENCE</scope>
    <source>
        <strain evidence="9">CCMP 410</strain>
    </source>
</reference>
<dbReference type="GO" id="GO:0000506">
    <property type="term" value="C:glycosylphosphatidylinositol-N-acetylglucosaminyltransferase (GPI-GnT) complex"/>
    <property type="evidence" value="ECO:0007669"/>
    <property type="project" value="TreeGrafter"/>
</dbReference>
<protein>
    <recommendedName>
        <fullName evidence="10">Phosphatidylinositol N-acetylglucosaminyltransferase subunit C</fullName>
    </recommendedName>
</protein>
<dbReference type="InterPro" id="IPR009450">
    <property type="entry name" value="Plno_GlcNAc_GPI2"/>
</dbReference>
<dbReference type="PANTHER" id="PTHR12982:SF0">
    <property type="entry name" value="PHOSPHATIDYLINOSITOL N-ACETYLGLUCOSAMINYLTRANSFERASE SUBUNIT C"/>
    <property type="match status" value="1"/>
</dbReference>
<gene>
    <name evidence="9" type="ORF">GOCE00092_LOCUS21556</name>
</gene>